<reference evidence="4" key="1">
    <citation type="submission" date="2013-03" db="EMBL/GenBank/DDBJ databases">
        <title>The Genome Sequence of Anopheles minimus MINIMUS1.</title>
        <authorList>
            <consortium name="The Broad Institute Genomics Platform"/>
            <person name="Neafsey D.E."/>
            <person name="Walton C."/>
            <person name="Walker B."/>
            <person name="Young S.K."/>
            <person name="Zeng Q."/>
            <person name="Gargeya S."/>
            <person name="Fitzgerald M."/>
            <person name="Haas B."/>
            <person name="Abouelleil A."/>
            <person name="Allen A.W."/>
            <person name="Alvarado L."/>
            <person name="Arachchi H.M."/>
            <person name="Berlin A.M."/>
            <person name="Chapman S.B."/>
            <person name="Gainer-Dewar J."/>
            <person name="Goldberg J."/>
            <person name="Griggs A."/>
            <person name="Gujja S."/>
            <person name="Hansen M."/>
            <person name="Howarth C."/>
            <person name="Imamovic A."/>
            <person name="Ireland A."/>
            <person name="Larimer J."/>
            <person name="McCowan C."/>
            <person name="Murphy C."/>
            <person name="Pearson M."/>
            <person name="Poon T.W."/>
            <person name="Priest M."/>
            <person name="Roberts A."/>
            <person name="Saif S."/>
            <person name="Shea T."/>
            <person name="Sisk P."/>
            <person name="Sykes S."/>
            <person name="Wortman J."/>
            <person name="Nusbaum C."/>
            <person name="Birren B."/>
        </authorList>
    </citation>
    <scope>NUCLEOTIDE SEQUENCE [LARGE SCALE GENOMIC DNA]</scope>
    <source>
        <strain evidence="4">MINIMUS1</strain>
    </source>
</reference>
<evidence type="ECO:0000313" key="3">
    <source>
        <dbReference type="EnsemblMetazoa" id="AMIN007272-PA"/>
    </source>
</evidence>
<sequence length="236" mass="27887">MQRTILEKLQHIESNLANQSNQSDVKDDQEQSGESVHSQADANEFFQLPEYAFQMQNISHQEQQQHMGEYPEEVQLYSFSRMQTEEELNDFEKRLSDSEYFKEAYNWLNSLITETNCENRMLAALDLLFDKMFVNKCSWTGRGRGNTRKAPIRCRRNLLQMFKVIGSTRKAIVSRADVEIFFIKKLKQSKQRLNMQGTVAMSQKQMLHFIRLVEERDVLWNRSHPEYEDMVKQGDA</sequence>
<dbReference type="Pfam" id="PF16064">
    <property type="entry name" value="DUF4806"/>
    <property type="match status" value="1"/>
</dbReference>
<reference evidence="3" key="2">
    <citation type="submission" date="2020-05" db="UniProtKB">
        <authorList>
            <consortium name="EnsemblMetazoa"/>
        </authorList>
    </citation>
    <scope>IDENTIFICATION</scope>
    <source>
        <strain evidence="3">MINIMUS1</strain>
    </source>
</reference>
<name>A0A182WA94_9DIPT</name>
<feature type="domain" description="DUF4806" evidence="2">
    <location>
        <begin position="83"/>
        <end position="153"/>
    </location>
</feature>
<dbReference type="AlphaFoldDB" id="A0A182WA94"/>
<organism evidence="3 4">
    <name type="scientific">Anopheles minimus</name>
    <dbReference type="NCBI Taxonomy" id="112268"/>
    <lineage>
        <taxon>Eukaryota</taxon>
        <taxon>Metazoa</taxon>
        <taxon>Ecdysozoa</taxon>
        <taxon>Arthropoda</taxon>
        <taxon>Hexapoda</taxon>
        <taxon>Insecta</taxon>
        <taxon>Pterygota</taxon>
        <taxon>Neoptera</taxon>
        <taxon>Endopterygota</taxon>
        <taxon>Diptera</taxon>
        <taxon>Nematocera</taxon>
        <taxon>Culicoidea</taxon>
        <taxon>Culicidae</taxon>
        <taxon>Anophelinae</taxon>
        <taxon>Anopheles</taxon>
    </lineage>
</organism>
<dbReference type="VEuPathDB" id="VectorBase:AMIN007272"/>
<dbReference type="InterPro" id="IPR032071">
    <property type="entry name" value="DUF4806"/>
</dbReference>
<protein>
    <submittedName>
        <fullName evidence="3">DUF4806 domain-containing protein</fullName>
    </submittedName>
</protein>
<evidence type="ECO:0000256" key="1">
    <source>
        <dbReference type="SAM" id="MobiDB-lite"/>
    </source>
</evidence>
<dbReference type="EnsemblMetazoa" id="AMIN007272-RA">
    <property type="protein sequence ID" value="AMIN007272-PA"/>
    <property type="gene ID" value="AMIN007272"/>
</dbReference>
<dbReference type="Proteomes" id="UP000075920">
    <property type="component" value="Unassembled WGS sequence"/>
</dbReference>
<dbReference type="STRING" id="112268.A0A182WA94"/>
<evidence type="ECO:0000313" key="4">
    <source>
        <dbReference type="Proteomes" id="UP000075920"/>
    </source>
</evidence>
<keyword evidence="4" id="KW-1185">Reference proteome</keyword>
<feature type="region of interest" description="Disordered" evidence="1">
    <location>
        <begin position="14"/>
        <end position="38"/>
    </location>
</feature>
<evidence type="ECO:0000259" key="2">
    <source>
        <dbReference type="Pfam" id="PF16064"/>
    </source>
</evidence>
<proteinExistence type="predicted"/>
<feature type="compositionally biased region" description="Polar residues" evidence="1">
    <location>
        <begin position="14"/>
        <end position="23"/>
    </location>
</feature>
<accession>A0A182WA94</accession>